<feature type="transmembrane region" description="Helical" evidence="2">
    <location>
        <begin position="119"/>
        <end position="141"/>
    </location>
</feature>
<keyword evidence="2" id="KW-0472">Membrane</keyword>
<feature type="transmembrane region" description="Helical" evidence="2">
    <location>
        <begin position="78"/>
        <end position="99"/>
    </location>
</feature>
<keyword evidence="2" id="KW-1133">Transmembrane helix</keyword>
<evidence type="ECO:0000313" key="3">
    <source>
        <dbReference type="EMBL" id="KAJ3170519.1"/>
    </source>
</evidence>
<evidence type="ECO:0000313" key="4">
    <source>
        <dbReference type="Proteomes" id="UP001212152"/>
    </source>
</evidence>
<feature type="compositionally biased region" description="Low complexity" evidence="1">
    <location>
        <begin position="410"/>
        <end position="419"/>
    </location>
</feature>
<feature type="transmembrane region" description="Helical" evidence="2">
    <location>
        <begin position="12"/>
        <end position="30"/>
    </location>
</feature>
<feature type="region of interest" description="Disordered" evidence="1">
    <location>
        <begin position="410"/>
        <end position="430"/>
    </location>
</feature>
<reference evidence="3" key="1">
    <citation type="submission" date="2020-05" db="EMBL/GenBank/DDBJ databases">
        <title>Phylogenomic resolution of chytrid fungi.</title>
        <authorList>
            <person name="Stajich J.E."/>
            <person name="Amses K."/>
            <person name="Simmons R."/>
            <person name="Seto K."/>
            <person name="Myers J."/>
            <person name="Bonds A."/>
            <person name="Quandt C.A."/>
            <person name="Barry K."/>
            <person name="Liu P."/>
            <person name="Grigoriev I."/>
            <person name="Longcore J.E."/>
            <person name="James T.Y."/>
        </authorList>
    </citation>
    <scope>NUCLEOTIDE SEQUENCE</scope>
    <source>
        <strain evidence="3">JEL0379</strain>
    </source>
</reference>
<dbReference type="Proteomes" id="UP001212152">
    <property type="component" value="Unassembled WGS sequence"/>
</dbReference>
<dbReference type="AlphaFoldDB" id="A0AAD5TI25"/>
<keyword evidence="4" id="KW-1185">Reference proteome</keyword>
<feature type="transmembrane region" description="Helical" evidence="2">
    <location>
        <begin position="162"/>
        <end position="182"/>
    </location>
</feature>
<keyword evidence="2" id="KW-0812">Transmembrane</keyword>
<name>A0AAD5TI25_9FUNG</name>
<evidence type="ECO:0000256" key="2">
    <source>
        <dbReference type="SAM" id="Phobius"/>
    </source>
</evidence>
<feature type="non-terminal residue" evidence="3">
    <location>
        <position position="472"/>
    </location>
</feature>
<proteinExistence type="predicted"/>
<comment type="caution">
    <text evidence="3">The sequence shown here is derived from an EMBL/GenBank/DDBJ whole genome shotgun (WGS) entry which is preliminary data.</text>
</comment>
<gene>
    <name evidence="3" type="ORF">HDU87_008754</name>
</gene>
<sequence length="472" mass="49947">MAPLHEQASLPFAVLAVVQLAVPPLAALVLSRRNKNASNSDRDSSSSTRRRSVSASSLGSLSSSYSASFHASSSSHSLVLLLGLVCCAYAFHNAVFALSPLLHPLPHTPVPAPMPLRTLYLLSYLFTALATPLLIPIAYELCHTLHGGPKRRLLYHDQVGRIAAAACALGWLAYGLVDFFALSRVSDSLECGKVLLAVCEIPAGELLPATRAASTAGSAVLALAGGCLWRRTGTGTGSSWPWLTVSQLAVLLGRAVYQSEEPHSHHHLAQSVWDLLLTASLAFAVIHVVRNSSLSDDATTLIPDAHDVHQPLLLPASNAHHGHVHWHNYTYGGTSAFGGPPPAAASPGRCACTPPGDGTDAATPCCSLRRHNSNDYYSNDDEESESALVASRRELAKWTRATTTTTTAAANNTHNYDNTSPASLITNPKVTNLRTPPAVCLKERDEDGGDDGACSVAVVERDDSNQTIAEDG</sequence>
<evidence type="ECO:0000256" key="1">
    <source>
        <dbReference type="SAM" id="MobiDB-lite"/>
    </source>
</evidence>
<dbReference type="EMBL" id="JADGJQ010000094">
    <property type="protein sequence ID" value="KAJ3170519.1"/>
    <property type="molecule type" value="Genomic_DNA"/>
</dbReference>
<accession>A0AAD5TI25</accession>
<feature type="compositionally biased region" description="Polar residues" evidence="1">
    <location>
        <begin position="420"/>
        <end position="430"/>
    </location>
</feature>
<organism evidence="3 4">
    <name type="scientific">Geranomyces variabilis</name>
    <dbReference type="NCBI Taxonomy" id="109894"/>
    <lineage>
        <taxon>Eukaryota</taxon>
        <taxon>Fungi</taxon>
        <taxon>Fungi incertae sedis</taxon>
        <taxon>Chytridiomycota</taxon>
        <taxon>Chytridiomycota incertae sedis</taxon>
        <taxon>Chytridiomycetes</taxon>
        <taxon>Spizellomycetales</taxon>
        <taxon>Powellomycetaceae</taxon>
        <taxon>Geranomyces</taxon>
    </lineage>
</organism>
<protein>
    <submittedName>
        <fullName evidence="3">Uncharacterized protein</fullName>
    </submittedName>
</protein>